<comment type="caution">
    <text evidence="5">The sequence shown here is derived from an EMBL/GenBank/DDBJ whole genome shotgun (WGS) entry which is preliminary data.</text>
</comment>
<dbReference type="CDD" id="cd01422">
    <property type="entry name" value="MGS"/>
    <property type="match status" value="1"/>
</dbReference>
<dbReference type="PANTHER" id="PTHR30492:SF0">
    <property type="entry name" value="METHYLGLYOXAL SYNTHASE"/>
    <property type="match status" value="1"/>
</dbReference>
<reference evidence="5 6" key="1">
    <citation type="journal article" date="2015" name="Genome Announc.">
        <title>Expanding the biotechnology potential of lactobacilli through comparative genomics of 213 strains and associated genera.</title>
        <authorList>
            <person name="Sun Z."/>
            <person name="Harris H.M."/>
            <person name="McCann A."/>
            <person name="Guo C."/>
            <person name="Argimon S."/>
            <person name="Zhang W."/>
            <person name="Yang X."/>
            <person name="Jeffery I.B."/>
            <person name="Cooney J.C."/>
            <person name="Kagawa T.F."/>
            <person name="Liu W."/>
            <person name="Song Y."/>
            <person name="Salvetti E."/>
            <person name="Wrobel A."/>
            <person name="Rasinkangas P."/>
            <person name="Parkhill J."/>
            <person name="Rea M.C."/>
            <person name="O'Sullivan O."/>
            <person name="Ritari J."/>
            <person name="Douillard F.P."/>
            <person name="Paul Ross R."/>
            <person name="Yang R."/>
            <person name="Briner A.E."/>
            <person name="Felis G.E."/>
            <person name="de Vos W.M."/>
            <person name="Barrangou R."/>
            <person name="Klaenhammer T.R."/>
            <person name="Caufield P.W."/>
            <person name="Cui Y."/>
            <person name="Zhang H."/>
            <person name="O'Toole P.W."/>
        </authorList>
    </citation>
    <scope>NUCLEOTIDE SEQUENCE [LARGE SCALE GENOMIC DNA]</scope>
    <source>
        <strain evidence="5 6">DSM 14340</strain>
    </source>
</reference>
<evidence type="ECO:0000256" key="1">
    <source>
        <dbReference type="ARBA" id="ARBA00023239"/>
    </source>
</evidence>
<evidence type="ECO:0000313" key="6">
    <source>
        <dbReference type="Proteomes" id="UP000051264"/>
    </source>
</evidence>
<dbReference type="InterPro" id="IPR036914">
    <property type="entry name" value="MGS-like_dom_sf"/>
</dbReference>
<dbReference type="SMART" id="SM00851">
    <property type="entry name" value="MGS"/>
    <property type="match status" value="1"/>
</dbReference>
<dbReference type="HAMAP" id="MF_00549">
    <property type="entry name" value="Methylglyoxal_synth"/>
    <property type="match status" value="1"/>
</dbReference>
<dbReference type="NCBIfam" id="TIGR00160">
    <property type="entry name" value="MGSA"/>
    <property type="match status" value="1"/>
</dbReference>
<dbReference type="GO" id="GO:0005829">
    <property type="term" value="C:cytosol"/>
    <property type="evidence" value="ECO:0007669"/>
    <property type="project" value="TreeGrafter"/>
</dbReference>
<dbReference type="eggNOG" id="COG1803">
    <property type="taxonomic scope" value="Bacteria"/>
</dbReference>
<dbReference type="GO" id="GO:0008929">
    <property type="term" value="F:methylglyoxal synthase activity"/>
    <property type="evidence" value="ECO:0007669"/>
    <property type="project" value="UniProtKB-UniRule"/>
</dbReference>
<feature type="domain" description="MGS-like" evidence="4">
    <location>
        <begin position="1"/>
        <end position="140"/>
    </location>
</feature>
<organism evidence="5 6">
    <name type="scientific">Latilactobacillus fuchuensis DSM 14340 = JCM 11249</name>
    <dbReference type="NCBI Taxonomy" id="1423747"/>
    <lineage>
        <taxon>Bacteria</taxon>
        <taxon>Bacillati</taxon>
        <taxon>Bacillota</taxon>
        <taxon>Bacilli</taxon>
        <taxon>Lactobacillales</taxon>
        <taxon>Lactobacillaceae</taxon>
        <taxon>Latilactobacillus</taxon>
    </lineage>
</organism>
<evidence type="ECO:0000256" key="2">
    <source>
        <dbReference type="HAMAP-Rule" id="MF_00549"/>
    </source>
</evidence>
<dbReference type="Proteomes" id="UP000051264">
    <property type="component" value="Unassembled WGS sequence"/>
</dbReference>
<dbReference type="EC" id="4.2.3.3" evidence="2"/>
<comment type="similarity">
    <text evidence="2">Belongs to the methylglyoxal synthase family.</text>
</comment>
<proteinExistence type="inferred from homology"/>
<name>A0A0R1RYK5_9LACO</name>
<dbReference type="GO" id="GO:0019242">
    <property type="term" value="P:methylglyoxal biosynthetic process"/>
    <property type="evidence" value="ECO:0007669"/>
    <property type="project" value="UniProtKB-UniRule"/>
</dbReference>
<feature type="binding site" evidence="2">
    <location>
        <begin position="54"/>
        <end position="55"/>
    </location>
    <ligand>
        <name>substrate</name>
    </ligand>
</feature>
<protein>
    <recommendedName>
        <fullName evidence="2">Methylglyoxal synthase</fullName>
        <shortName evidence="2">MGS</shortName>
        <ecNumber evidence="2">4.2.3.3</ecNumber>
    </recommendedName>
</protein>
<feature type="active site" description="Proton donor/acceptor" evidence="2 3">
    <location>
        <position position="60"/>
    </location>
</feature>
<evidence type="ECO:0000259" key="4">
    <source>
        <dbReference type="PROSITE" id="PS51855"/>
    </source>
</evidence>
<accession>A0A0R1RYK5</accession>
<feature type="binding site" evidence="2">
    <location>
        <begin position="34"/>
        <end position="37"/>
    </location>
    <ligand>
        <name>substrate</name>
    </ligand>
</feature>
<dbReference type="OrthoDB" id="9787147at2"/>
<feature type="binding site" evidence="2">
    <location>
        <position position="8"/>
    </location>
    <ligand>
        <name>substrate</name>
    </ligand>
</feature>
<feature type="binding site" evidence="2">
    <location>
        <position position="87"/>
    </location>
    <ligand>
        <name>substrate</name>
    </ligand>
</feature>
<dbReference type="PANTHER" id="PTHR30492">
    <property type="entry name" value="METHYLGLYOXAL SYNTHASE"/>
    <property type="match status" value="1"/>
</dbReference>
<comment type="catalytic activity">
    <reaction evidence="2">
        <text>dihydroxyacetone phosphate = methylglyoxal + phosphate</text>
        <dbReference type="Rhea" id="RHEA:17937"/>
        <dbReference type="ChEBI" id="CHEBI:17158"/>
        <dbReference type="ChEBI" id="CHEBI:43474"/>
        <dbReference type="ChEBI" id="CHEBI:57642"/>
        <dbReference type="EC" id="4.2.3.3"/>
    </reaction>
</comment>
<dbReference type="InterPro" id="IPR011607">
    <property type="entry name" value="MGS-like_dom"/>
</dbReference>
<dbReference type="NCBIfam" id="NF003559">
    <property type="entry name" value="PRK05234.1"/>
    <property type="match status" value="1"/>
</dbReference>
<dbReference type="Gene3D" id="3.40.50.1380">
    <property type="entry name" value="Methylglyoxal synthase-like domain"/>
    <property type="match status" value="1"/>
</dbReference>
<dbReference type="PATRIC" id="fig|1423747.3.peg.1707"/>
<comment type="function">
    <text evidence="2">Catalyzes the formation of methylglyoxal from dihydroxyacetone phosphate.</text>
</comment>
<dbReference type="STRING" id="1423747.FC69_GL001679"/>
<gene>
    <name evidence="2" type="primary">mgsA</name>
    <name evidence="5" type="ORF">FC69_GL001679</name>
</gene>
<evidence type="ECO:0000256" key="3">
    <source>
        <dbReference type="PIRSR" id="PIRSR006614-1"/>
    </source>
</evidence>
<feature type="binding site" evidence="2">
    <location>
        <position position="12"/>
    </location>
    <ligand>
        <name>substrate</name>
    </ligand>
</feature>
<dbReference type="SUPFAM" id="SSF52335">
    <property type="entry name" value="Methylglyoxal synthase-like"/>
    <property type="match status" value="1"/>
</dbReference>
<dbReference type="RefSeq" id="WP_025083183.1">
    <property type="nucleotide sequence ID" value="NZ_AZEX01000047.1"/>
</dbReference>
<dbReference type="AlphaFoldDB" id="A0A0R1RYK5"/>
<dbReference type="InterPro" id="IPR004363">
    <property type="entry name" value="Methylgl_synth"/>
</dbReference>
<dbReference type="EMBL" id="AZEX01000047">
    <property type="protein sequence ID" value="KRL59426.1"/>
    <property type="molecule type" value="Genomic_DNA"/>
</dbReference>
<sequence length="140" mass="15299">MKIALIAHDRQKPLMIKLVTAYQPILAQHELFATGTTGQKIIEATGLSVKRFKSGPLGGDQQIGALISENKIDLVIFLRDPLAAQPHEPDVNALIRLSDVYEVPLATNIGTAEVLLRGLDTGLLDFRTIVHDQIDTPINL</sequence>
<dbReference type="PIRSF" id="PIRSF006614">
    <property type="entry name" value="Methylglyox_syn"/>
    <property type="match status" value="1"/>
</dbReference>
<dbReference type="PROSITE" id="PS51855">
    <property type="entry name" value="MGS"/>
    <property type="match status" value="1"/>
</dbReference>
<dbReference type="InterPro" id="IPR018148">
    <property type="entry name" value="Methylglyoxal_synth_AS"/>
</dbReference>
<evidence type="ECO:0000313" key="5">
    <source>
        <dbReference type="EMBL" id="KRL59426.1"/>
    </source>
</evidence>
<dbReference type="FunFam" id="3.40.50.1380:FF:000006">
    <property type="entry name" value="Methylglyoxal synthase"/>
    <property type="match status" value="1"/>
</dbReference>
<dbReference type="Pfam" id="PF02142">
    <property type="entry name" value="MGS"/>
    <property type="match status" value="1"/>
</dbReference>
<dbReference type="PROSITE" id="PS01335">
    <property type="entry name" value="METHYLGLYOXAL_SYNTH"/>
    <property type="match status" value="1"/>
</dbReference>
<keyword evidence="1 2" id="KW-0456">Lyase</keyword>